<dbReference type="Proteomes" id="UP000726170">
    <property type="component" value="Unassembled WGS sequence"/>
</dbReference>
<reference evidence="7 8" key="1">
    <citation type="submission" date="2021-06" db="EMBL/GenBank/DDBJ databases">
        <authorList>
            <person name="Sun Q."/>
            <person name="Li D."/>
        </authorList>
    </citation>
    <scope>NUCLEOTIDE SEQUENCE [LARGE SCALE GENOMIC DNA]</scope>
    <source>
        <strain evidence="7 8">MSJ-11</strain>
    </source>
</reference>
<evidence type="ECO:0000313" key="8">
    <source>
        <dbReference type="Proteomes" id="UP000726170"/>
    </source>
</evidence>
<sequence length="156" mass="17514">MKIGMRNIKTSISVVLCVILFELLNREYPFYACIAAVVTLQSSISDSFKAGQNRLIGTAIGATVGLIFSYLPQFNFWVHAVYIGLGICMVIYLCNIFNKNDSISISCIVFSAIMTNLKGVPSYIYVINRTVDTCIGIIISILVNKYFNFKFFNKFK</sequence>
<comment type="caution">
    <text evidence="7">The sequence shown here is derived from an EMBL/GenBank/DDBJ whole genome shotgun (WGS) entry which is preliminary data.</text>
</comment>
<keyword evidence="3 6" id="KW-0812">Transmembrane</keyword>
<dbReference type="Pfam" id="PF06081">
    <property type="entry name" value="ArAE_1"/>
    <property type="match status" value="1"/>
</dbReference>
<evidence type="ECO:0000256" key="2">
    <source>
        <dbReference type="ARBA" id="ARBA00022475"/>
    </source>
</evidence>
<evidence type="ECO:0000256" key="6">
    <source>
        <dbReference type="SAM" id="Phobius"/>
    </source>
</evidence>
<evidence type="ECO:0000256" key="1">
    <source>
        <dbReference type="ARBA" id="ARBA00004651"/>
    </source>
</evidence>
<keyword evidence="4 6" id="KW-1133">Transmembrane helix</keyword>
<evidence type="ECO:0000313" key="7">
    <source>
        <dbReference type="EMBL" id="MBU5483134.1"/>
    </source>
</evidence>
<dbReference type="PANTHER" id="PTHR30509:SF9">
    <property type="entry name" value="MULTIDRUG RESISTANCE PROTEIN MDTO"/>
    <property type="match status" value="1"/>
</dbReference>
<gene>
    <name evidence="7" type="ORF">KQI86_02270</name>
</gene>
<protein>
    <submittedName>
        <fullName evidence="7">FUSC family protein</fullName>
    </submittedName>
</protein>
<comment type="subcellular location">
    <subcellularLocation>
        <location evidence="1">Cell membrane</location>
        <topology evidence="1">Multi-pass membrane protein</topology>
    </subcellularLocation>
</comment>
<evidence type="ECO:0000256" key="3">
    <source>
        <dbReference type="ARBA" id="ARBA00022692"/>
    </source>
</evidence>
<dbReference type="PANTHER" id="PTHR30509">
    <property type="entry name" value="P-HYDROXYBENZOIC ACID EFFLUX PUMP SUBUNIT-RELATED"/>
    <property type="match status" value="1"/>
</dbReference>
<organism evidence="7 8">
    <name type="scientific">Clostridium mobile</name>
    <dbReference type="NCBI Taxonomy" id="2841512"/>
    <lineage>
        <taxon>Bacteria</taxon>
        <taxon>Bacillati</taxon>
        <taxon>Bacillota</taxon>
        <taxon>Clostridia</taxon>
        <taxon>Eubacteriales</taxon>
        <taxon>Clostridiaceae</taxon>
        <taxon>Clostridium</taxon>
    </lineage>
</organism>
<feature type="transmembrane region" description="Helical" evidence="6">
    <location>
        <begin position="77"/>
        <end position="96"/>
    </location>
</feature>
<keyword evidence="8" id="KW-1185">Reference proteome</keyword>
<feature type="transmembrane region" description="Helical" evidence="6">
    <location>
        <begin position="103"/>
        <end position="124"/>
    </location>
</feature>
<feature type="transmembrane region" description="Helical" evidence="6">
    <location>
        <begin position="130"/>
        <end position="147"/>
    </location>
</feature>
<accession>A0ABS6ED69</accession>
<dbReference type="RefSeq" id="WP_216437536.1">
    <property type="nucleotide sequence ID" value="NZ_JAHLQF010000001.1"/>
</dbReference>
<dbReference type="InterPro" id="IPR010343">
    <property type="entry name" value="ArAE_1"/>
</dbReference>
<feature type="transmembrane region" description="Helical" evidence="6">
    <location>
        <begin position="55"/>
        <end position="71"/>
    </location>
</feature>
<evidence type="ECO:0000256" key="5">
    <source>
        <dbReference type="ARBA" id="ARBA00023136"/>
    </source>
</evidence>
<keyword evidence="2" id="KW-1003">Cell membrane</keyword>
<name>A0ABS6ED69_9CLOT</name>
<keyword evidence="5 6" id="KW-0472">Membrane</keyword>
<evidence type="ECO:0000256" key="4">
    <source>
        <dbReference type="ARBA" id="ARBA00022989"/>
    </source>
</evidence>
<proteinExistence type="predicted"/>
<dbReference type="EMBL" id="JAHLQF010000001">
    <property type="protein sequence ID" value="MBU5483134.1"/>
    <property type="molecule type" value="Genomic_DNA"/>
</dbReference>